<evidence type="ECO:0000256" key="2">
    <source>
        <dbReference type="ARBA" id="ARBA00023002"/>
    </source>
</evidence>
<dbReference type="Pfam" id="PF13561">
    <property type="entry name" value="adh_short_C2"/>
    <property type="match status" value="1"/>
</dbReference>
<evidence type="ECO:0000259" key="3">
    <source>
        <dbReference type="SMART" id="SM00822"/>
    </source>
</evidence>
<name>E8R2Q2_ISOPI</name>
<proteinExistence type="inferred from homology"/>
<dbReference type="RefSeq" id="WP_013565837.1">
    <property type="nucleotide sequence ID" value="NC_014962.1"/>
</dbReference>
<dbReference type="OrthoDB" id="9803333at2"/>
<protein>
    <submittedName>
        <fullName evidence="4">Short-chain dehydrogenase/reductase SDR</fullName>
    </submittedName>
</protein>
<dbReference type="GO" id="GO:0016491">
    <property type="term" value="F:oxidoreductase activity"/>
    <property type="evidence" value="ECO:0007669"/>
    <property type="project" value="UniProtKB-KW"/>
</dbReference>
<comment type="similarity">
    <text evidence="1">Belongs to the short-chain dehydrogenases/reductases (SDR) family.</text>
</comment>
<dbReference type="FunFam" id="3.40.50.720:FF:000084">
    <property type="entry name" value="Short-chain dehydrogenase reductase"/>
    <property type="match status" value="1"/>
</dbReference>
<dbReference type="eggNOG" id="COG1028">
    <property type="taxonomic scope" value="Bacteria"/>
</dbReference>
<dbReference type="Proteomes" id="UP000008631">
    <property type="component" value="Chromosome"/>
</dbReference>
<dbReference type="PANTHER" id="PTHR43477">
    <property type="entry name" value="DIHYDROANTICAPSIN 7-DEHYDROGENASE"/>
    <property type="match status" value="1"/>
</dbReference>
<feature type="domain" description="Ketoreductase" evidence="3">
    <location>
        <begin position="3"/>
        <end position="183"/>
    </location>
</feature>
<dbReference type="InterPro" id="IPR051122">
    <property type="entry name" value="SDR_DHRS6-like"/>
</dbReference>
<sequence length="255" mass="26240">MSQTVVITGGTGGIGSALARLLASRGDNLALMARRPEPLAQLVAELGGEERVVSIAGDVTNPEDLGRLVQETKTRFGRIDGLAHCVGSILLKPLHAASLDDLMKTLEINLVSAFLACKAVIPTMREQRSGSVVLCSTVAVGQGLNNHEIIAAAKGGVEGLVRSAAVTYARLGIRFNAVAPGLTDTPLASFLTSNETMKAASEAMHPMGRIGRPEDVAAALAFLLGEDSSWITGQILGVDGGLGAGLAPPKVATRG</sequence>
<dbReference type="PRINTS" id="PR00081">
    <property type="entry name" value="GDHRDH"/>
</dbReference>
<dbReference type="SUPFAM" id="SSF51735">
    <property type="entry name" value="NAD(P)-binding Rossmann-fold domains"/>
    <property type="match status" value="1"/>
</dbReference>
<evidence type="ECO:0000313" key="4">
    <source>
        <dbReference type="EMBL" id="ADV63549.1"/>
    </source>
</evidence>
<evidence type="ECO:0000256" key="1">
    <source>
        <dbReference type="ARBA" id="ARBA00006484"/>
    </source>
</evidence>
<dbReference type="CDD" id="cd05233">
    <property type="entry name" value="SDR_c"/>
    <property type="match status" value="1"/>
</dbReference>
<dbReference type="AlphaFoldDB" id="E8R2Q2"/>
<keyword evidence="2" id="KW-0560">Oxidoreductase</keyword>
<dbReference type="InterPro" id="IPR057326">
    <property type="entry name" value="KR_dom"/>
</dbReference>
<gene>
    <name evidence="4" type="ordered locus">Isop_2984</name>
</gene>
<dbReference type="EMBL" id="CP002353">
    <property type="protein sequence ID" value="ADV63549.1"/>
    <property type="molecule type" value="Genomic_DNA"/>
</dbReference>
<evidence type="ECO:0000313" key="5">
    <source>
        <dbReference type="Proteomes" id="UP000008631"/>
    </source>
</evidence>
<dbReference type="PANTHER" id="PTHR43477:SF1">
    <property type="entry name" value="DIHYDROANTICAPSIN 7-DEHYDROGENASE"/>
    <property type="match status" value="1"/>
</dbReference>
<keyword evidence="5" id="KW-1185">Reference proteome</keyword>
<dbReference type="SMART" id="SM00822">
    <property type="entry name" value="PKS_KR"/>
    <property type="match status" value="1"/>
</dbReference>
<dbReference type="InParanoid" id="E8R2Q2"/>
<dbReference type="InterPro" id="IPR036291">
    <property type="entry name" value="NAD(P)-bd_dom_sf"/>
</dbReference>
<accession>E8R2Q2</accession>
<reference key="1">
    <citation type="submission" date="2010-11" db="EMBL/GenBank/DDBJ databases">
        <title>The complete sequence of chromosome of Isophaera pallida ATCC 43644.</title>
        <authorList>
            <consortium name="US DOE Joint Genome Institute (JGI-PGF)"/>
            <person name="Lucas S."/>
            <person name="Copeland A."/>
            <person name="Lapidus A."/>
            <person name="Bruce D."/>
            <person name="Goodwin L."/>
            <person name="Pitluck S."/>
            <person name="Kyrpides N."/>
            <person name="Mavromatis K."/>
            <person name="Pagani I."/>
            <person name="Ivanova N."/>
            <person name="Saunders E."/>
            <person name="Brettin T."/>
            <person name="Detter J.C."/>
            <person name="Han C."/>
            <person name="Tapia R."/>
            <person name="Land M."/>
            <person name="Hauser L."/>
            <person name="Markowitz V."/>
            <person name="Cheng J.-F."/>
            <person name="Hugenholtz P."/>
            <person name="Woyke T."/>
            <person name="Wu D."/>
            <person name="Eisen J.A."/>
        </authorList>
    </citation>
    <scope>NUCLEOTIDE SEQUENCE</scope>
    <source>
        <strain>ATCC 43644</strain>
    </source>
</reference>
<dbReference type="HOGENOM" id="CLU_010194_1_2_0"/>
<reference evidence="4 5" key="2">
    <citation type="journal article" date="2011" name="Stand. Genomic Sci.">
        <title>Complete genome sequence of Isosphaera pallida type strain (IS1B).</title>
        <authorList>
            <consortium name="US DOE Joint Genome Institute (JGI-PGF)"/>
            <person name="Goker M."/>
            <person name="Cleland D."/>
            <person name="Saunders E."/>
            <person name="Lapidus A."/>
            <person name="Nolan M."/>
            <person name="Lucas S."/>
            <person name="Hammon N."/>
            <person name="Deshpande S."/>
            <person name="Cheng J.F."/>
            <person name="Tapia R."/>
            <person name="Han C."/>
            <person name="Goodwin L."/>
            <person name="Pitluck S."/>
            <person name="Liolios K."/>
            <person name="Pagani I."/>
            <person name="Ivanova N."/>
            <person name="Mavromatis K."/>
            <person name="Pati A."/>
            <person name="Chen A."/>
            <person name="Palaniappan K."/>
            <person name="Land M."/>
            <person name="Hauser L."/>
            <person name="Chang Y.J."/>
            <person name="Jeffries C.D."/>
            <person name="Detter J.C."/>
            <person name="Beck B."/>
            <person name="Woyke T."/>
            <person name="Bristow J."/>
            <person name="Eisen J.A."/>
            <person name="Markowitz V."/>
            <person name="Hugenholtz P."/>
            <person name="Kyrpides N.C."/>
            <person name="Klenk H.P."/>
        </authorList>
    </citation>
    <scope>NUCLEOTIDE SEQUENCE [LARGE SCALE GENOMIC DNA]</scope>
    <source>
        <strain evidence="5">ATCC 43644 / DSM 9630 / IS1B</strain>
    </source>
</reference>
<organism evidence="4 5">
    <name type="scientific">Isosphaera pallida (strain ATCC 43644 / DSM 9630 / IS1B)</name>
    <dbReference type="NCBI Taxonomy" id="575540"/>
    <lineage>
        <taxon>Bacteria</taxon>
        <taxon>Pseudomonadati</taxon>
        <taxon>Planctomycetota</taxon>
        <taxon>Planctomycetia</taxon>
        <taxon>Isosphaerales</taxon>
        <taxon>Isosphaeraceae</taxon>
        <taxon>Isosphaera</taxon>
    </lineage>
</organism>
<dbReference type="InterPro" id="IPR002347">
    <property type="entry name" value="SDR_fam"/>
</dbReference>
<dbReference type="STRING" id="575540.Isop_2984"/>
<dbReference type="KEGG" id="ipa:Isop_2984"/>
<dbReference type="Gene3D" id="3.40.50.720">
    <property type="entry name" value="NAD(P)-binding Rossmann-like Domain"/>
    <property type="match status" value="1"/>
</dbReference>